<evidence type="ECO:0000256" key="4">
    <source>
        <dbReference type="ARBA" id="ARBA00022598"/>
    </source>
</evidence>
<evidence type="ECO:0000256" key="23">
    <source>
        <dbReference type="PIRSR" id="PIRSR604808-1"/>
    </source>
</evidence>
<feature type="binding site" evidence="24">
    <location>
        <position position="37"/>
    </location>
    <ligand>
        <name>Mg(2+)</name>
        <dbReference type="ChEBI" id="CHEBI:18420"/>
        <label>1</label>
    </ligand>
</feature>
<dbReference type="PANTHER" id="PTHR42705">
    <property type="entry name" value="BIFUNCTIONAL NON-HOMOLOGOUS END JOINING PROTEIN LIGD"/>
    <property type="match status" value="1"/>
</dbReference>
<evidence type="ECO:0000256" key="24">
    <source>
        <dbReference type="PIRSR" id="PIRSR604808-2"/>
    </source>
</evidence>
<evidence type="ECO:0000256" key="8">
    <source>
        <dbReference type="ARBA" id="ARBA00022723"/>
    </source>
</evidence>
<feature type="site" description="Important for catalytic activity" evidence="25">
    <location>
        <position position="221"/>
    </location>
</feature>
<feature type="binding site" evidence="24">
    <location>
        <position position="152"/>
    </location>
    <ligand>
        <name>Mg(2+)</name>
        <dbReference type="ChEBI" id="CHEBI:18420"/>
        <label>1</label>
    </ligand>
</feature>
<dbReference type="NCBIfam" id="TIGR02779">
    <property type="entry name" value="NHEJ_ligase_lig"/>
    <property type="match status" value="1"/>
</dbReference>
<evidence type="ECO:0000256" key="14">
    <source>
        <dbReference type="ARBA" id="ARBA00022842"/>
    </source>
</evidence>
<evidence type="ECO:0000256" key="16">
    <source>
        <dbReference type="ARBA" id="ARBA00023125"/>
    </source>
</evidence>
<dbReference type="GO" id="GO:0004519">
    <property type="term" value="F:endonuclease activity"/>
    <property type="evidence" value="ECO:0007669"/>
    <property type="project" value="InterPro"/>
</dbReference>
<dbReference type="CDD" id="cd04862">
    <property type="entry name" value="PaeLigD_Pol_like"/>
    <property type="match status" value="1"/>
</dbReference>
<dbReference type="GO" id="GO:0006310">
    <property type="term" value="P:DNA recombination"/>
    <property type="evidence" value="ECO:0007669"/>
    <property type="project" value="UniProtKB-KW"/>
</dbReference>
<feature type="region of interest" description="Disordered" evidence="26">
    <location>
        <begin position="272"/>
        <end position="312"/>
    </location>
</feature>
<feature type="binding site" evidence="24">
    <location>
        <position position="251"/>
    </location>
    <ligand>
        <name>Mg(2+)</name>
        <dbReference type="ChEBI" id="CHEBI:18420"/>
        <label>1</label>
    </ligand>
</feature>
<dbReference type="InterPro" id="IPR014145">
    <property type="entry name" value="LigD_pol_dom"/>
</dbReference>
<dbReference type="GO" id="GO:0046872">
    <property type="term" value="F:metal ion binding"/>
    <property type="evidence" value="ECO:0007669"/>
    <property type="project" value="UniProtKB-KW"/>
</dbReference>
<keyword evidence="17" id="KW-0233">DNA recombination</keyword>
<evidence type="ECO:0000256" key="25">
    <source>
        <dbReference type="PIRSR" id="PIRSR604808-3"/>
    </source>
</evidence>
<evidence type="ECO:0000256" key="12">
    <source>
        <dbReference type="ARBA" id="ARBA00022839"/>
    </source>
</evidence>
<accession>A0A7Z0BPN9</accession>
<evidence type="ECO:0000256" key="3">
    <source>
        <dbReference type="ARBA" id="ARBA00012727"/>
    </source>
</evidence>
<dbReference type="Pfam" id="PF04679">
    <property type="entry name" value="DNA_ligase_A_C"/>
    <property type="match status" value="1"/>
</dbReference>
<comment type="similarity">
    <text evidence="2">Belongs to the DNA repair enzymes AP/ExoA family.</text>
</comment>
<keyword evidence="9" id="KW-0547">Nucleotide-binding</keyword>
<keyword evidence="29" id="KW-1185">Reference proteome</keyword>
<dbReference type="InterPro" id="IPR037493">
    <property type="entry name" value="ExoIII-like"/>
</dbReference>
<evidence type="ECO:0000256" key="18">
    <source>
        <dbReference type="ARBA" id="ARBA00023204"/>
    </source>
</evidence>
<dbReference type="RefSeq" id="WP_179538333.1">
    <property type="nucleotide sequence ID" value="NZ_JACBYV010000001.1"/>
</dbReference>
<keyword evidence="20" id="KW-0511">Multifunctional enzyme</keyword>
<keyword evidence="16" id="KW-0238">DNA-binding</keyword>
<feature type="binding site" evidence="24">
    <location>
        <position position="250"/>
    </location>
    <ligand>
        <name>Mg(2+)</name>
        <dbReference type="ChEBI" id="CHEBI:18420"/>
        <label>1</label>
    </ligand>
</feature>
<comment type="caution">
    <text evidence="28">The sequence shown here is derived from an EMBL/GenBank/DDBJ whole genome shotgun (WGS) entry which is preliminary data.</text>
</comment>
<evidence type="ECO:0000256" key="10">
    <source>
        <dbReference type="ARBA" id="ARBA00022763"/>
    </source>
</evidence>
<dbReference type="PROSITE" id="PS00726">
    <property type="entry name" value="AP_NUCLEASE_F1_1"/>
    <property type="match status" value="1"/>
</dbReference>
<keyword evidence="12" id="KW-0269">Exonuclease</keyword>
<dbReference type="GO" id="GO:0003677">
    <property type="term" value="F:DNA binding"/>
    <property type="evidence" value="ECO:0007669"/>
    <property type="project" value="UniProtKB-KW"/>
</dbReference>
<keyword evidence="5" id="KW-0808">Transferase</keyword>
<comment type="cofactor">
    <cofactor evidence="1">
        <name>Mn(2+)</name>
        <dbReference type="ChEBI" id="CHEBI:29035"/>
    </cofactor>
</comment>
<dbReference type="CDD" id="cd09086">
    <property type="entry name" value="ExoIII-like_AP-endo"/>
    <property type="match status" value="1"/>
</dbReference>
<dbReference type="PROSITE" id="PS50160">
    <property type="entry name" value="DNA_LIGASE_A3"/>
    <property type="match status" value="1"/>
</dbReference>
<dbReference type="InterPro" id="IPR014146">
    <property type="entry name" value="LigD_ligase_dom"/>
</dbReference>
<feature type="active site" description="Proton donor/acceptor" evidence="23">
    <location>
        <position position="150"/>
    </location>
</feature>
<feature type="binding site" evidence="24">
    <location>
        <position position="150"/>
    </location>
    <ligand>
        <name>Mg(2+)</name>
        <dbReference type="ChEBI" id="CHEBI:18420"/>
        <label>1</label>
    </ligand>
</feature>
<evidence type="ECO:0000256" key="20">
    <source>
        <dbReference type="ARBA" id="ARBA00023268"/>
    </source>
</evidence>
<evidence type="ECO:0000256" key="6">
    <source>
        <dbReference type="ARBA" id="ARBA00022695"/>
    </source>
</evidence>
<dbReference type="Proteomes" id="UP000578688">
    <property type="component" value="Unassembled WGS sequence"/>
</dbReference>
<evidence type="ECO:0000313" key="28">
    <source>
        <dbReference type="EMBL" id="NYH73084.1"/>
    </source>
</evidence>
<proteinExistence type="inferred from homology"/>
<keyword evidence="18" id="KW-0234">DNA repair</keyword>
<dbReference type="Gene3D" id="2.40.50.140">
    <property type="entry name" value="Nucleic acid-binding proteins"/>
    <property type="match status" value="1"/>
</dbReference>
<feature type="domain" description="ATP-dependent DNA ligase family profile" evidence="27">
    <location>
        <begin position="413"/>
        <end position="498"/>
    </location>
</feature>
<dbReference type="Gene3D" id="3.60.10.10">
    <property type="entry name" value="Endonuclease/exonuclease/phosphatase"/>
    <property type="match status" value="1"/>
</dbReference>
<evidence type="ECO:0000313" key="29">
    <source>
        <dbReference type="Proteomes" id="UP000578688"/>
    </source>
</evidence>
<dbReference type="InterPro" id="IPR036691">
    <property type="entry name" value="Endo/exonu/phosph_ase_sf"/>
</dbReference>
<evidence type="ECO:0000259" key="27">
    <source>
        <dbReference type="PROSITE" id="PS50160"/>
    </source>
</evidence>
<keyword evidence="15" id="KW-0239">DNA-directed DNA polymerase</keyword>
<keyword evidence="13" id="KW-0067">ATP-binding</keyword>
<evidence type="ECO:0000256" key="11">
    <source>
        <dbReference type="ARBA" id="ARBA00022801"/>
    </source>
</evidence>
<dbReference type="AlphaFoldDB" id="A0A7Z0BPN9"/>
<protein>
    <recommendedName>
        <fullName evidence="3">DNA ligase (ATP)</fullName>
        <ecNumber evidence="3">6.5.1.1</ecNumber>
    </recommendedName>
    <alternativeName>
        <fullName evidence="21">NHEJ DNA polymerase</fullName>
    </alternativeName>
</protein>
<dbReference type="CDD" id="cd07906">
    <property type="entry name" value="Adenylation_DNA_ligase_LigD_LigC"/>
    <property type="match status" value="1"/>
</dbReference>
<keyword evidence="19 24" id="KW-0464">Manganese</keyword>
<evidence type="ECO:0000256" key="26">
    <source>
        <dbReference type="SAM" id="MobiDB-lite"/>
    </source>
</evidence>
<feature type="site" description="Transition state stabilizer" evidence="25">
    <location>
        <position position="152"/>
    </location>
</feature>
<dbReference type="GO" id="GO:0003910">
    <property type="term" value="F:DNA ligase (ATP) activity"/>
    <property type="evidence" value="ECO:0007669"/>
    <property type="project" value="UniProtKB-EC"/>
</dbReference>
<dbReference type="InterPro" id="IPR020847">
    <property type="entry name" value="AP_endonuclease_F1_BS"/>
</dbReference>
<feature type="binding site" evidence="24">
    <location>
        <position position="10"/>
    </location>
    <ligand>
        <name>Mg(2+)</name>
        <dbReference type="ChEBI" id="CHEBI:18420"/>
        <label>1</label>
    </ligand>
</feature>
<dbReference type="CDD" id="cd07971">
    <property type="entry name" value="OBF_DNA_ligase_LigD"/>
    <property type="match status" value="1"/>
</dbReference>
<dbReference type="NCBIfam" id="TIGR00633">
    <property type="entry name" value="xth"/>
    <property type="match status" value="1"/>
</dbReference>
<dbReference type="NCBIfam" id="TIGR02776">
    <property type="entry name" value="NHEJ_ligase_prk"/>
    <property type="match status" value="1"/>
</dbReference>
<reference evidence="28 29" key="1">
    <citation type="submission" date="2020-07" db="EMBL/GenBank/DDBJ databases">
        <title>Genomic analyses of the natural microbiome of Caenorhabditis elegans.</title>
        <authorList>
            <person name="Samuel B."/>
        </authorList>
    </citation>
    <scope>NUCLEOTIDE SEQUENCE [LARGE SCALE GENOMIC DNA]</scope>
    <source>
        <strain evidence="28 29">BIGb0408</strain>
    </source>
</reference>
<dbReference type="GO" id="GO:0005524">
    <property type="term" value="F:ATP binding"/>
    <property type="evidence" value="ECO:0007669"/>
    <property type="project" value="UniProtKB-KW"/>
</dbReference>
<dbReference type="InterPro" id="IPR012310">
    <property type="entry name" value="DNA_ligase_ATP-dep_cent"/>
</dbReference>
<evidence type="ECO:0000256" key="13">
    <source>
        <dbReference type="ARBA" id="ARBA00022840"/>
    </source>
</evidence>
<keyword evidence="10" id="KW-0227">DNA damage</keyword>
<dbReference type="SUPFAM" id="SSF56091">
    <property type="entry name" value="DNA ligase/mRNA capping enzyme, catalytic domain"/>
    <property type="match status" value="1"/>
</dbReference>
<dbReference type="InterPro" id="IPR033651">
    <property type="entry name" value="PaeLigD_Pol-like"/>
</dbReference>
<evidence type="ECO:0000256" key="9">
    <source>
        <dbReference type="ARBA" id="ARBA00022741"/>
    </source>
</evidence>
<evidence type="ECO:0000256" key="17">
    <source>
        <dbReference type="ARBA" id="ARBA00023172"/>
    </source>
</evidence>
<dbReference type="InterPro" id="IPR004808">
    <property type="entry name" value="AP_endonuc_1"/>
</dbReference>
<keyword evidence="7" id="KW-0540">Nuclease</keyword>
<feature type="active site" evidence="23">
    <location>
        <position position="109"/>
    </location>
</feature>
<evidence type="ECO:0000256" key="19">
    <source>
        <dbReference type="ARBA" id="ARBA00023211"/>
    </source>
</evidence>
<dbReference type="InterPro" id="IPR052171">
    <property type="entry name" value="NHEJ_LigD"/>
</dbReference>
<evidence type="ECO:0000256" key="15">
    <source>
        <dbReference type="ARBA" id="ARBA00022932"/>
    </source>
</evidence>
<organism evidence="28 29">
    <name type="scientific">Phytopseudomonas flavescens</name>
    <dbReference type="NCBI Taxonomy" id="29435"/>
    <lineage>
        <taxon>Bacteria</taxon>
        <taxon>Pseudomonadati</taxon>
        <taxon>Pseudomonadota</taxon>
        <taxon>Gammaproteobacteria</taxon>
        <taxon>Pseudomonadales</taxon>
        <taxon>Pseudomonadaceae</taxon>
        <taxon>Phytopseudomonas</taxon>
    </lineage>
</organism>
<dbReference type="GO" id="GO:0008311">
    <property type="term" value="F:double-stranded DNA 3'-5' DNA exonuclease activity"/>
    <property type="evidence" value="ECO:0007669"/>
    <property type="project" value="InterPro"/>
</dbReference>
<feature type="site" description="Interaction with DNA substrate" evidence="25">
    <location>
        <position position="251"/>
    </location>
</feature>
<evidence type="ECO:0000256" key="7">
    <source>
        <dbReference type="ARBA" id="ARBA00022722"/>
    </source>
</evidence>
<comment type="catalytic activity">
    <reaction evidence="22">
        <text>ATP + (deoxyribonucleotide)n-3'-hydroxyl + 5'-phospho-(deoxyribonucleotide)m = (deoxyribonucleotide)n+m + AMP + diphosphate.</text>
        <dbReference type="EC" id="6.5.1.1"/>
    </reaction>
</comment>
<keyword evidence="11" id="KW-0378">Hydrolase</keyword>
<dbReference type="GO" id="GO:0006281">
    <property type="term" value="P:DNA repair"/>
    <property type="evidence" value="ECO:0007669"/>
    <property type="project" value="UniProtKB-KW"/>
</dbReference>
<dbReference type="InterPro" id="IPR012340">
    <property type="entry name" value="NA-bd_OB-fold"/>
</dbReference>
<dbReference type="EC" id="6.5.1.1" evidence="3"/>
<dbReference type="NCBIfam" id="TIGR02778">
    <property type="entry name" value="ligD_pol"/>
    <property type="match status" value="1"/>
</dbReference>
<dbReference type="GO" id="GO:0003887">
    <property type="term" value="F:DNA-directed DNA polymerase activity"/>
    <property type="evidence" value="ECO:0007669"/>
    <property type="project" value="UniProtKB-KW"/>
</dbReference>
<dbReference type="InterPro" id="IPR005135">
    <property type="entry name" value="Endo/exonuclease/phosphatase"/>
</dbReference>
<dbReference type="EMBL" id="JACBYV010000001">
    <property type="protein sequence ID" value="NYH73084.1"/>
    <property type="molecule type" value="Genomic_DNA"/>
</dbReference>
<dbReference type="Gene3D" id="3.90.920.10">
    <property type="entry name" value="DNA primase, PRIM domain"/>
    <property type="match status" value="1"/>
</dbReference>
<evidence type="ECO:0000256" key="5">
    <source>
        <dbReference type="ARBA" id="ARBA00022679"/>
    </source>
</evidence>
<name>A0A7Z0BPN9_9GAMM</name>
<sequence>MKRLRIATFNINGINARLSNLLTWLERETPDVVCLQELKTPDKSFPAKDIEAAGYGVVYHGQTSWNGVAILARDAQPLEIRRWLPGAEWDKQARYIEAAAHGVVVACLYLPNGNPRPGPKFDYKLAWFEHLIEHVETLQALEHPVVLAGDFNVVPTDFDIYNTRSWLKDALLQPESRACYQRLLDQGWVDAIRHLHPDEQIFTYWDYFRRHWQTNSGLRIDHLLLNPALATHLVAAGVDTWVRGEEHPSDHAPTWIEIGGRKHAHKLSAVTAEKGAGRRMRATSPEAKAALADPELQTSKSSKKHSSGAMPEALQPQLATLVESAPPGEWRYEIKFDGYRILTRILDDEVTFFTRNGHDWTKKLPEQAAAVAALGIENGWLDGEMVVPNDKGLPDFQALQNAFDSCASGDIIYYLFDLPYLNGDDLRSAPVEERRDALAALLNDSKSETKLLRFSDDFEEAPEALLNSACQMQMEGLIGKRVGSTYRSRRSDDWIKLKCKRRQEFVVVGYTDPKGARAKFGALLLALHDSDSGELKYAGKVGTGFNESTLNSLHAELRSLVVRNATVANPPKGPDARGVHWLKPVLLAEISFAQITKDGIVRHAVFQGLRADKPAVAITEERPTEIGSEPEESDVEPVACKPAKRGGSSVTGKLRLTHPDRVIDPSSGLTKRDLAEYYVRSLDWIVPQLADRPVALVRAPEGIGAQLFFQKNPESLAIQGIDSISKAQAGHPAMVINTPEALLGAVQMSTIELHTWNATSGDLRRPDRFVLDLDPDPSLPWKSMVEATQLTLTVLDELGLQSFLKTSGGKGIHIVVPLTPKDSWEEVKAFSQSIVKYMARLIPDRFSAVSGPKNRVGRIFIDYLRNGLGATTICAYSVRAREGLPVSVPIHREEVSELEAANAWTIVNLHKRLDQLDEDPWARLPDTKQTITREMRIRIGIK</sequence>
<evidence type="ECO:0000256" key="2">
    <source>
        <dbReference type="ARBA" id="ARBA00007092"/>
    </source>
</evidence>
<gene>
    <name evidence="28" type="ORF">FHR27_001694</name>
</gene>
<dbReference type="PANTHER" id="PTHR42705:SF2">
    <property type="entry name" value="BIFUNCTIONAL NON-HOMOLOGOUS END JOINING PROTEIN LIGD"/>
    <property type="match status" value="1"/>
</dbReference>
<keyword evidence="6" id="KW-0548">Nucleotidyltransferase</keyword>
<dbReference type="Gene3D" id="3.30.470.30">
    <property type="entry name" value="DNA ligase/mRNA capping enzyme"/>
    <property type="match status" value="1"/>
</dbReference>
<feature type="active site" description="Proton acceptor" evidence="23">
    <location>
        <position position="251"/>
    </location>
</feature>
<comment type="cofactor">
    <cofactor evidence="24">
        <name>Mg(2+)</name>
        <dbReference type="ChEBI" id="CHEBI:18420"/>
    </cofactor>
    <cofactor evidence="24">
        <name>Mn(2+)</name>
        <dbReference type="ChEBI" id="CHEBI:29035"/>
    </cofactor>
    <text evidence="24">Probably binds two magnesium or manganese ions per subunit.</text>
</comment>
<feature type="region of interest" description="Disordered" evidence="26">
    <location>
        <begin position="621"/>
        <end position="653"/>
    </location>
</feature>
<dbReference type="Gene3D" id="3.30.1490.70">
    <property type="match status" value="1"/>
</dbReference>
<keyword evidence="4 28" id="KW-0436">Ligase</keyword>
<evidence type="ECO:0000256" key="22">
    <source>
        <dbReference type="ARBA" id="ARBA00034003"/>
    </source>
</evidence>
<dbReference type="Pfam" id="PF01068">
    <property type="entry name" value="DNA_ligase_A_M"/>
    <property type="match status" value="1"/>
</dbReference>
<dbReference type="Pfam" id="PF03372">
    <property type="entry name" value="Exo_endo_phos"/>
    <property type="match status" value="1"/>
</dbReference>
<evidence type="ECO:0000256" key="1">
    <source>
        <dbReference type="ARBA" id="ARBA00001936"/>
    </source>
</evidence>
<evidence type="ECO:0000256" key="21">
    <source>
        <dbReference type="ARBA" id="ARBA00029943"/>
    </source>
</evidence>
<dbReference type="PROSITE" id="PS51435">
    <property type="entry name" value="AP_NUCLEASE_F1_4"/>
    <property type="match status" value="1"/>
</dbReference>
<dbReference type="InterPro" id="IPR014143">
    <property type="entry name" value="NHEJ_ligase_prk"/>
</dbReference>
<dbReference type="NCBIfam" id="TIGR00195">
    <property type="entry name" value="exoDNase_III"/>
    <property type="match status" value="1"/>
</dbReference>
<dbReference type="InterPro" id="IPR012309">
    <property type="entry name" value="DNA_ligase_ATP-dep_C"/>
</dbReference>
<dbReference type="SUPFAM" id="SSF56219">
    <property type="entry name" value="DNase I-like"/>
    <property type="match status" value="1"/>
</dbReference>
<dbReference type="SUPFAM" id="SSF50249">
    <property type="entry name" value="Nucleic acid-binding proteins"/>
    <property type="match status" value="1"/>
</dbReference>
<keyword evidence="14 24" id="KW-0460">Magnesium</keyword>
<dbReference type="Pfam" id="PF21686">
    <property type="entry name" value="LigD_Prim-Pol"/>
    <property type="match status" value="1"/>
</dbReference>
<keyword evidence="8 24" id="KW-0479">Metal-binding</keyword>